<reference evidence="1 2" key="1">
    <citation type="submission" date="2024-01" db="EMBL/GenBank/DDBJ databases">
        <title>The genomes of 5 underutilized Papilionoideae crops provide insights into root nodulation and disease resistanc.</title>
        <authorList>
            <person name="Jiang F."/>
        </authorList>
    </citation>
    <scope>NUCLEOTIDE SEQUENCE [LARGE SCALE GENOMIC DNA]</scope>
    <source>
        <strain evidence="1">LVBAO_FW01</strain>
        <tissue evidence="1">Leaves</tissue>
    </source>
</reference>
<protein>
    <submittedName>
        <fullName evidence="1">Uncharacterized protein</fullName>
    </submittedName>
</protein>
<dbReference type="EMBL" id="JAYMYQ010000003">
    <property type="protein sequence ID" value="KAK7344997.1"/>
    <property type="molecule type" value="Genomic_DNA"/>
</dbReference>
<sequence>MENVDKKTKRGLKGFGGERFIRRGSRGFDAGKEKGFWGFRREILKPLKTSEDSSSPDCPFAVVGRFSGGSTFARFTPVRLAFTCSNQNISYAFEAASVELATLSRACRTRGWEICSKRRLLLPPETTND</sequence>
<dbReference type="AlphaFoldDB" id="A0AAN9LZG1"/>
<organism evidence="1 2">
    <name type="scientific">Canavalia gladiata</name>
    <name type="common">Sword bean</name>
    <name type="synonym">Dolichos gladiatus</name>
    <dbReference type="NCBI Taxonomy" id="3824"/>
    <lineage>
        <taxon>Eukaryota</taxon>
        <taxon>Viridiplantae</taxon>
        <taxon>Streptophyta</taxon>
        <taxon>Embryophyta</taxon>
        <taxon>Tracheophyta</taxon>
        <taxon>Spermatophyta</taxon>
        <taxon>Magnoliopsida</taxon>
        <taxon>eudicotyledons</taxon>
        <taxon>Gunneridae</taxon>
        <taxon>Pentapetalae</taxon>
        <taxon>rosids</taxon>
        <taxon>fabids</taxon>
        <taxon>Fabales</taxon>
        <taxon>Fabaceae</taxon>
        <taxon>Papilionoideae</taxon>
        <taxon>50 kb inversion clade</taxon>
        <taxon>NPAAA clade</taxon>
        <taxon>indigoferoid/millettioid clade</taxon>
        <taxon>Phaseoleae</taxon>
        <taxon>Canavalia</taxon>
    </lineage>
</organism>
<comment type="caution">
    <text evidence="1">The sequence shown here is derived from an EMBL/GenBank/DDBJ whole genome shotgun (WGS) entry which is preliminary data.</text>
</comment>
<accession>A0AAN9LZG1</accession>
<keyword evidence="2" id="KW-1185">Reference proteome</keyword>
<dbReference type="Proteomes" id="UP001367508">
    <property type="component" value="Unassembled WGS sequence"/>
</dbReference>
<evidence type="ECO:0000313" key="2">
    <source>
        <dbReference type="Proteomes" id="UP001367508"/>
    </source>
</evidence>
<name>A0AAN9LZG1_CANGL</name>
<proteinExistence type="predicted"/>
<evidence type="ECO:0000313" key="1">
    <source>
        <dbReference type="EMBL" id="KAK7344997.1"/>
    </source>
</evidence>
<gene>
    <name evidence="1" type="ORF">VNO77_15330</name>
</gene>